<dbReference type="SUPFAM" id="SSF53067">
    <property type="entry name" value="Actin-like ATPase domain"/>
    <property type="match status" value="1"/>
</dbReference>
<dbReference type="PANTHER" id="PTHR18964:SF169">
    <property type="entry name" value="N-ACETYLMANNOSAMINE KINASE"/>
    <property type="match status" value="1"/>
</dbReference>
<dbReference type="EMBL" id="BAABGP010000026">
    <property type="protein sequence ID" value="GAA4491806.1"/>
    <property type="molecule type" value="Genomic_DNA"/>
</dbReference>
<name>A0ABP8PR81_9MICO</name>
<proteinExistence type="inferred from homology"/>
<keyword evidence="3" id="KW-1185">Reference proteome</keyword>
<dbReference type="InterPro" id="IPR043129">
    <property type="entry name" value="ATPase_NBD"/>
</dbReference>
<comment type="similarity">
    <text evidence="1">Belongs to the ROK (NagC/XylR) family.</text>
</comment>
<organism evidence="2 3">
    <name type="scientific">Microbacterium panaciterrae</name>
    <dbReference type="NCBI Taxonomy" id="985759"/>
    <lineage>
        <taxon>Bacteria</taxon>
        <taxon>Bacillati</taxon>
        <taxon>Actinomycetota</taxon>
        <taxon>Actinomycetes</taxon>
        <taxon>Micrococcales</taxon>
        <taxon>Microbacteriaceae</taxon>
        <taxon>Microbacterium</taxon>
    </lineage>
</organism>
<comment type="caution">
    <text evidence="2">The sequence shown here is derived from an EMBL/GenBank/DDBJ whole genome shotgun (WGS) entry which is preliminary data.</text>
</comment>
<dbReference type="InterPro" id="IPR000600">
    <property type="entry name" value="ROK"/>
</dbReference>
<dbReference type="Proteomes" id="UP001500731">
    <property type="component" value="Unassembled WGS sequence"/>
</dbReference>
<dbReference type="RefSeq" id="WP_345188903.1">
    <property type="nucleotide sequence ID" value="NZ_BAABGP010000026.1"/>
</dbReference>
<evidence type="ECO:0000313" key="2">
    <source>
        <dbReference type="EMBL" id="GAA4491806.1"/>
    </source>
</evidence>
<protein>
    <submittedName>
        <fullName evidence="2">ROK family protein</fullName>
    </submittedName>
</protein>
<dbReference type="PANTHER" id="PTHR18964">
    <property type="entry name" value="ROK (REPRESSOR, ORF, KINASE) FAMILY"/>
    <property type="match status" value="1"/>
</dbReference>
<reference evidence="3" key="1">
    <citation type="journal article" date="2019" name="Int. J. Syst. Evol. Microbiol.">
        <title>The Global Catalogue of Microorganisms (GCM) 10K type strain sequencing project: providing services to taxonomists for standard genome sequencing and annotation.</title>
        <authorList>
            <consortium name="The Broad Institute Genomics Platform"/>
            <consortium name="The Broad Institute Genome Sequencing Center for Infectious Disease"/>
            <person name="Wu L."/>
            <person name="Ma J."/>
        </authorList>
    </citation>
    <scope>NUCLEOTIDE SEQUENCE [LARGE SCALE GENOMIC DNA]</scope>
    <source>
        <strain evidence="3">JCM 17839</strain>
    </source>
</reference>
<evidence type="ECO:0000313" key="3">
    <source>
        <dbReference type="Proteomes" id="UP001500731"/>
    </source>
</evidence>
<accession>A0ABP8PR81</accession>
<dbReference type="Pfam" id="PF00480">
    <property type="entry name" value="ROK"/>
    <property type="match status" value="1"/>
</dbReference>
<dbReference type="Gene3D" id="3.30.420.40">
    <property type="match status" value="2"/>
</dbReference>
<gene>
    <name evidence="2" type="ORF">GCM10023171_36320</name>
</gene>
<sequence>MPAADRLAVGVDIGGTKTAAGLVSESGGVLARREAPTPAAGGPDAVLATAIRLAAEIIAASADPVSAVGIGAAGVIDPRHRAVLSATDTLPGWAGTRIGERVEAVLGLPVAVDNDVRAHAVGETRFGAGRGRSSALVIAAGTGVGGALILDGHPQQGATGIAGHFGHIPSADAQGLLCTCGRSGHLEMIAAGPAVLAAYHRAGGAGEADDTRAVFALAADGDPVAEAAIRTAGRALGRAIGGLVNALDPEIVIVAGGLAHTSALWWDPVREGFAEEAIDLVRACPVVPAALSGDAAIIGAAALAFDLVGAAPVAAIAGAGSVPVPPGDSA</sequence>
<evidence type="ECO:0000256" key="1">
    <source>
        <dbReference type="ARBA" id="ARBA00006479"/>
    </source>
</evidence>